<dbReference type="Gene3D" id="3.90.1510.10">
    <property type="entry name" value="Glycerate kinase, domain 2"/>
    <property type="match status" value="1"/>
</dbReference>
<dbReference type="PANTHER" id="PTHR21599">
    <property type="entry name" value="GLYCERATE KINASE"/>
    <property type="match status" value="1"/>
</dbReference>
<protein>
    <submittedName>
        <fullName evidence="6">Glycerate kinase</fullName>
    </submittedName>
</protein>
<dbReference type="InterPro" id="IPR018197">
    <property type="entry name" value="Glycerate_kinase_RE-like"/>
</dbReference>
<keyword evidence="3 4" id="KW-0418">Kinase</keyword>
<evidence type="ECO:0000256" key="2">
    <source>
        <dbReference type="ARBA" id="ARBA00022679"/>
    </source>
</evidence>
<dbReference type="GO" id="GO:0008887">
    <property type="term" value="F:glycerate kinase activity"/>
    <property type="evidence" value="ECO:0007669"/>
    <property type="project" value="UniProtKB-UniRule"/>
</dbReference>
<dbReference type="SUPFAM" id="SSF110738">
    <property type="entry name" value="Glycerate kinase I"/>
    <property type="match status" value="1"/>
</dbReference>
<evidence type="ECO:0000313" key="6">
    <source>
        <dbReference type="EMBL" id="SIN60818.1"/>
    </source>
</evidence>
<dbReference type="Proteomes" id="UP000501053">
    <property type="component" value="Chromosome"/>
</dbReference>
<evidence type="ECO:0000313" key="7">
    <source>
        <dbReference type="Proteomes" id="UP000185024"/>
    </source>
</evidence>
<evidence type="ECO:0000256" key="4">
    <source>
        <dbReference type="PIRNR" id="PIRNR006078"/>
    </source>
</evidence>
<evidence type="ECO:0000256" key="1">
    <source>
        <dbReference type="ARBA" id="ARBA00006284"/>
    </source>
</evidence>
<dbReference type="EMBL" id="FSQX01000001">
    <property type="protein sequence ID" value="SIN60818.1"/>
    <property type="molecule type" value="Genomic_DNA"/>
</dbReference>
<evidence type="ECO:0000313" key="5">
    <source>
        <dbReference type="EMBL" id="BCB72478.1"/>
    </source>
</evidence>
<evidence type="ECO:0000313" key="8">
    <source>
        <dbReference type="Proteomes" id="UP000501053"/>
    </source>
</evidence>
<sequence>MHIIVAPDSYKDSLSARKAVSAIANGIRKAIPSAQWDECPMGDGGEGTLDALIMATEAERRCETVSDSLGRPRLAEWGWHFVSRTAYIELAEACGLQHLTPMERTAMHSCTYGVGELILTALDAGAERIILMLGGSATNDAGAGMLRALGVRFLDDKGRPLPPGGAALSHLDRIDLDDFDSRLSKVIVETAVDVDNSLVGDRGASVVFGPQKGASEEDIVILDAALAHFADKVTETLGEDFRELPGSGAAGGIGFAARTFLGAELRPGIELVMTQVGFRQRLERADLVITGEGRLDGQSMAGKTPIGIARCAREMGVPVVVLAGSLGEGWQSAYNEGVTAVLALVDGPMKLDEALIRCSELLSDRSESVLRLFH</sequence>
<reference evidence="5 8" key="2">
    <citation type="submission" date="2020-03" db="EMBL/GenBank/DDBJ databases">
        <title>Complete Genome Sequence of Halomonas meridiana strain Eplume2, isolated from hydrothermal-plume in the north east Pacific Ocean.</title>
        <authorList>
            <person name="Kurihara Y."/>
            <person name="Kawai S."/>
            <person name="Sakai A."/>
            <person name="Galipon J."/>
            <person name="Arakawa K."/>
        </authorList>
    </citation>
    <scope>NUCLEOTIDE SEQUENCE [LARGE SCALE GENOMIC DNA]</scope>
    <source>
        <strain evidence="5 8">Eplume2</strain>
    </source>
</reference>
<accession>A0A1N6CQH2</accession>
<keyword evidence="8" id="KW-1185">Reference proteome</keyword>
<keyword evidence="2 4" id="KW-0808">Transferase</keyword>
<organism evidence="6 7">
    <name type="scientific">Vreelandella aquamarina</name>
    <dbReference type="NCBI Taxonomy" id="77097"/>
    <lineage>
        <taxon>Bacteria</taxon>
        <taxon>Pseudomonadati</taxon>
        <taxon>Pseudomonadota</taxon>
        <taxon>Gammaproteobacteria</taxon>
        <taxon>Oceanospirillales</taxon>
        <taxon>Halomonadaceae</taxon>
        <taxon>Vreelandella</taxon>
    </lineage>
</organism>
<dbReference type="PANTHER" id="PTHR21599:SF0">
    <property type="entry name" value="GLYCERATE KINASE"/>
    <property type="match status" value="1"/>
</dbReference>
<dbReference type="Pfam" id="PF02595">
    <property type="entry name" value="Gly_kinase"/>
    <property type="match status" value="1"/>
</dbReference>
<dbReference type="RefSeq" id="WP_062362997.1">
    <property type="nucleotide sequence ID" value="NZ_AP022869.1"/>
</dbReference>
<dbReference type="EMBL" id="AP022869">
    <property type="protein sequence ID" value="BCB72478.1"/>
    <property type="molecule type" value="Genomic_DNA"/>
</dbReference>
<reference evidence="6 7" key="1">
    <citation type="submission" date="2016-11" db="EMBL/GenBank/DDBJ databases">
        <authorList>
            <person name="Jaros S."/>
            <person name="Januszkiewicz K."/>
            <person name="Wedrychowicz H."/>
        </authorList>
    </citation>
    <scope>NUCLEOTIDE SEQUENCE [LARGE SCALE GENOMIC DNA]</scope>
    <source>
        <strain evidence="6 7">ACAM 239</strain>
    </source>
</reference>
<dbReference type="Proteomes" id="UP000185024">
    <property type="component" value="Unassembled WGS sequence"/>
</dbReference>
<name>A0A1N6CQH2_9GAMM</name>
<dbReference type="PIRSF" id="PIRSF006078">
    <property type="entry name" value="GlxK"/>
    <property type="match status" value="1"/>
</dbReference>
<dbReference type="NCBIfam" id="TIGR00045">
    <property type="entry name" value="glycerate kinase"/>
    <property type="match status" value="1"/>
</dbReference>
<dbReference type="InterPro" id="IPR004381">
    <property type="entry name" value="Glycerate_kinase"/>
</dbReference>
<gene>
    <name evidence="5" type="ORF">HMEPL2_28290</name>
    <name evidence="6" type="ORF">SAMN05878438_0279</name>
</gene>
<dbReference type="Gene3D" id="3.40.50.10350">
    <property type="entry name" value="Glycerate kinase, domain 1"/>
    <property type="match status" value="1"/>
</dbReference>
<evidence type="ECO:0000256" key="3">
    <source>
        <dbReference type="ARBA" id="ARBA00022777"/>
    </source>
</evidence>
<dbReference type="InterPro" id="IPR036129">
    <property type="entry name" value="Glycerate_kinase_sf"/>
</dbReference>
<dbReference type="GeneID" id="97278343"/>
<dbReference type="GO" id="GO:0031388">
    <property type="term" value="P:organic acid phosphorylation"/>
    <property type="evidence" value="ECO:0007669"/>
    <property type="project" value="UniProtKB-UniRule"/>
</dbReference>
<dbReference type="InterPro" id="IPR018193">
    <property type="entry name" value="Glyc_kinase_flavodox-like_fold"/>
</dbReference>
<comment type="similarity">
    <text evidence="1 4">Belongs to the glycerate kinase type-1 family.</text>
</comment>
<dbReference type="AlphaFoldDB" id="A0A1N6CQH2"/>
<proteinExistence type="inferred from homology"/>